<evidence type="ECO:0000256" key="1">
    <source>
        <dbReference type="ARBA" id="ARBA00022686"/>
    </source>
</evidence>
<evidence type="ECO:0000256" key="2">
    <source>
        <dbReference type="SAM" id="MobiDB-lite"/>
    </source>
</evidence>
<feature type="domain" description="TerD" evidence="4">
    <location>
        <begin position="4"/>
        <end position="163"/>
    </location>
</feature>
<keyword evidence="6" id="KW-1185">Reference proteome</keyword>
<accession>A0A4R3N3P6</accession>
<dbReference type="CDD" id="cd06974">
    <property type="entry name" value="TerD_like"/>
    <property type="match status" value="1"/>
</dbReference>
<dbReference type="OrthoDB" id="5756874at2"/>
<dbReference type="EMBL" id="SMAO01000001">
    <property type="protein sequence ID" value="TCT23768.1"/>
    <property type="molecule type" value="Genomic_DNA"/>
</dbReference>
<dbReference type="GO" id="GO:0046690">
    <property type="term" value="P:response to tellurium ion"/>
    <property type="evidence" value="ECO:0007669"/>
    <property type="project" value="UniProtKB-KW"/>
</dbReference>
<keyword evidence="1" id="KW-0778">Tellurium resistance</keyword>
<keyword evidence="3" id="KW-0472">Membrane</keyword>
<protein>
    <submittedName>
        <fullName evidence="5">Tellurite resistance protein TerA</fullName>
    </submittedName>
</protein>
<feature type="transmembrane region" description="Helical" evidence="3">
    <location>
        <begin position="217"/>
        <end position="238"/>
    </location>
</feature>
<evidence type="ECO:0000259" key="4">
    <source>
        <dbReference type="Pfam" id="PF02342"/>
    </source>
</evidence>
<evidence type="ECO:0000256" key="3">
    <source>
        <dbReference type="SAM" id="Phobius"/>
    </source>
</evidence>
<feature type="region of interest" description="Disordered" evidence="2">
    <location>
        <begin position="260"/>
        <end position="284"/>
    </location>
</feature>
<dbReference type="InterPro" id="IPR003325">
    <property type="entry name" value="TerD"/>
</dbReference>
<name>A0A4R3N3P6_9GAMM</name>
<gene>
    <name evidence="5" type="ORF">EDC35_10181</name>
</gene>
<dbReference type="Proteomes" id="UP000295717">
    <property type="component" value="Unassembled WGS sequence"/>
</dbReference>
<comment type="caution">
    <text evidence="5">The sequence shown here is derived from an EMBL/GenBank/DDBJ whole genome shotgun (WGS) entry which is preliminary data.</text>
</comment>
<sequence>MKILPKGANAPLTNAGGVHVELNWQASRGSLDVVCFAVGDDGHVPGDDWFLFYNQLQAPDGVIRLSAPAAGQSHCLIQLDRLPLRIQRCVFAAALETGSFRHLTGATLTATPETGEGVSFTLADAGDEQALIFAEIYRHGAGWKFRANGQGFRGGLQPLAEHFGVAVAQNAVGPHSAPAGTGSPLSSPEPARGSTEPLPPPQPLEASNRSRWSRRSWLRIPAVLVVLLASGAGVWFVYRAENHDPMIWLKNAGSWLSSHSSTPASSTGAIPRSGQKDPPPLYEPPTCTWSNTEVFDRYHALGENYIKILQRIDRSNQNLEKWRLDLRNSDADCPTAFVDGNRQEIEQLQKLPVAEWMTEAIKLNNCAGLIINKVETDLNQESRPIISQRLVREADRARNLESDLTDISRDLAYLRNKRDRLLEGFQENLEACSQ</sequence>
<dbReference type="Pfam" id="PF02342">
    <property type="entry name" value="TerD"/>
    <property type="match status" value="1"/>
</dbReference>
<evidence type="ECO:0000313" key="5">
    <source>
        <dbReference type="EMBL" id="TCT23768.1"/>
    </source>
</evidence>
<dbReference type="PANTHER" id="PTHR32097">
    <property type="entry name" value="CAMP-BINDING PROTEIN 1-RELATED"/>
    <property type="match status" value="1"/>
</dbReference>
<dbReference type="AlphaFoldDB" id="A0A4R3N3P6"/>
<organism evidence="5 6">
    <name type="scientific">Thiobaca trueperi</name>
    <dbReference type="NCBI Taxonomy" id="127458"/>
    <lineage>
        <taxon>Bacteria</taxon>
        <taxon>Pseudomonadati</taxon>
        <taxon>Pseudomonadota</taxon>
        <taxon>Gammaproteobacteria</taxon>
        <taxon>Chromatiales</taxon>
        <taxon>Chromatiaceae</taxon>
        <taxon>Thiobaca</taxon>
    </lineage>
</organism>
<feature type="region of interest" description="Disordered" evidence="2">
    <location>
        <begin position="172"/>
        <end position="208"/>
    </location>
</feature>
<dbReference type="RefSeq" id="WP_132974874.1">
    <property type="nucleotide sequence ID" value="NZ_SMAO01000001.1"/>
</dbReference>
<reference evidence="5 6" key="1">
    <citation type="submission" date="2019-03" db="EMBL/GenBank/DDBJ databases">
        <title>Genomic Encyclopedia of Type Strains, Phase IV (KMG-IV): sequencing the most valuable type-strain genomes for metagenomic binning, comparative biology and taxonomic classification.</title>
        <authorList>
            <person name="Goeker M."/>
        </authorList>
    </citation>
    <scope>NUCLEOTIDE SEQUENCE [LARGE SCALE GENOMIC DNA]</scope>
    <source>
        <strain evidence="5 6">DSM 13587</strain>
    </source>
</reference>
<proteinExistence type="predicted"/>
<dbReference type="InterPro" id="IPR051324">
    <property type="entry name" value="Stress/Tellurium_Resist"/>
</dbReference>
<dbReference type="Gene3D" id="2.60.60.30">
    <property type="entry name" value="sav2460 like domains"/>
    <property type="match status" value="1"/>
</dbReference>
<keyword evidence="3" id="KW-0812">Transmembrane</keyword>
<keyword evidence="3" id="KW-1133">Transmembrane helix</keyword>
<evidence type="ECO:0000313" key="6">
    <source>
        <dbReference type="Proteomes" id="UP000295717"/>
    </source>
</evidence>
<dbReference type="PANTHER" id="PTHR32097:SF3">
    <property type="entry name" value="TELLURITE RESISTANCE PROTEIN"/>
    <property type="match status" value="1"/>
</dbReference>